<keyword evidence="3" id="KW-1185">Reference proteome</keyword>
<organism evidence="2 3">
    <name type="scientific">Terfezia boudieri ATCC MYA-4762</name>
    <dbReference type="NCBI Taxonomy" id="1051890"/>
    <lineage>
        <taxon>Eukaryota</taxon>
        <taxon>Fungi</taxon>
        <taxon>Dikarya</taxon>
        <taxon>Ascomycota</taxon>
        <taxon>Pezizomycotina</taxon>
        <taxon>Pezizomycetes</taxon>
        <taxon>Pezizales</taxon>
        <taxon>Pezizaceae</taxon>
        <taxon>Terfezia</taxon>
    </lineage>
</organism>
<dbReference type="InParanoid" id="A0A3N4LRP7"/>
<sequence>MEQPDFNVIQASMTSTANGLRTAATELDNLNQIQEQMRGMEQRIQQQMGQLEQRIQQQMGQLEQRIQQQMGQMEQRVLGKLSRFENNNLARLFNSRISHETHQLEPFYNIENELIEGFPPTSADINGLDAAGVERLLRELGLPVAGRLNDKRKRFRRYIGLMVL</sequence>
<dbReference type="STRING" id="1051890.A0A3N4LRP7"/>
<name>A0A3N4LRP7_9PEZI</name>
<evidence type="ECO:0000256" key="1">
    <source>
        <dbReference type="SAM" id="Coils"/>
    </source>
</evidence>
<dbReference type="Gene3D" id="1.20.5.1230">
    <property type="entry name" value="Apolipoprotein A-I"/>
    <property type="match status" value="1"/>
</dbReference>
<feature type="coiled-coil region" evidence="1">
    <location>
        <begin position="23"/>
        <end position="72"/>
    </location>
</feature>
<accession>A0A3N4LRP7</accession>
<reference evidence="2 3" key="1">
    <citation type="journal article" date="2018" name="Nat. Ecol. Evol.">
        <title>Pezizomycetes genomes reveal the molecular basis of ectomycorrhizal truffle lifestyle.</title>
        <authorList>
            <person name="Murat C."/>
            <person name="Payen T."/>
            <person name="Noel B."/>
            <person name="Kuo A."/>
            <person name="Morin E."/>
            <person name="Chen J."/>
            <person name="Kohler A."/>
            <person name="Krizsan K."/>
            <person name="Balestrini R."/>
            <person name="Da Silva C."/>
            <person name="Montanini B."/>
            <person name="Hainaut M."/>
            <person name="Levati E."/>
            <person name="Barry K.W."/>
            <person name="Belfiori B."/>
            <person name="Cichocki N."/>
            <person name="Clum A."/>
            <person name="Dockter R.B."/>
            <person name="Fauchery L."/>
            <person name="Guy J."/>
            <person name="Iotti M."/>
            <person name="Le Tacon F."/>
            <person name="Lindquist E.A."/>
            <person name="Lipzen A."/>
            <person name="Malagnac F."/>
            <person name="Mello A."/>
            <person name="Molinier V."/>
            <person name="Miyauchi S."/>
            <person name="Poulain J."/>
            <person name="Riccioni C."/>
            <person name="Rubini A."/>
            <person name="Sitrit Y."/>
            <person name="Splivallo R."/>
            <person name="Traeger S."/>
            <person name="Wang M."/>
            <person name="Zifcakova L."/>
            <person name="Wipf D."/>
            <person name="Zambonelli A."/>
            <person name="Paolocci F."/>
            <person name="Nowrousian M."/>
            <person name="Ottonello S."/>
            <person name="Baldrian P."/>
            <person name="Spatafora J.W."/>
            <person name="Henrissat B."/>
            <person name="Nagy L.G."/>
            <person name="Aury J.M."/>
            <person name="Wincker P."/>
            <person name="Grigoriev I.V."/>
            <person name="Bonfante P."/>
            <person name="Martin F.M."/>
        </authorList>
    </citation>
    <scope>NUCLEOTIDE SEQUENCE [LARGE SCALE GENOMIC DNA]</scope>
    <source>
        <strain evidence="2 3">ATCC MYA-4762</strain>
    </source>
</reference>
<dbReference type="OrthoDB" id="5413892at2759"/>
<gene>
    <name evidence="2" type="ORF">L211DRAFT_841581</name>
</gene>
<dbReference type="EMBL" id="ML121569">
    <property type="protein sequence ID" value="RPB20655.1"/>
    <property type="molecule type" value="Genomic_DNA"/>
</dbReference>
<evidence type="ECO:0000313" key="3">
    <source>
        <dbReference type="Proteomes" id="UP000267821"/>
    </source>
</evidence>
<evidence type="ECO:0000313" key="2">
    <source>
        <dbReference type="EMBL" id="RPB20655.1"/>
    </source>
</evidence>
<dbReference type="AlphaFoldDB" id="A0A3N4LRP7"/>
<protein>
    <submittedName>
        <fullName evidence="2">Uncharacterized protein</fullName>
    </submittedName>
</protein>
<proteinExistence type="predicted"/>
<keyword evidence="1" id="KW-0175">Coiled coil</keyword>
<dbReference type="Proteomes" id="UP000267821">
    <property type="component" value="Unassembled WGS sequence"/>
</dbReference>